<comment type="caution">
    <text evidence="1">The sequence shown here is derived from an EMBL/GenBank/DDBJ whole genome shotgun (WGS) entry which is preliminary data.</text>
</comment>
<dbReference type="EMBL" id="LAZR01002689">
    <property type="protein sequence ID" value="KKN26847.1"/>
    <property type="molecule type" value="Genomic_DNA"/>
</dbReference>
<protein>
    <submittedName>
        <fullName evidence="1">Uncharacterized protein</fullName>
    </submittedName>
</protein>
<name>A0A0F9PQF5_9ZZZZ</name>
<reference evidence="1" key="1">
    <citation type="journal article" date="2015" name="Nature">
        <title>Complex archaea that bridge the gap between prokaryotes and eukaryotes.</title>
        <authorList>
            <person name="Spang A."/>
            <person name="Saw J.H."/>
            <person name="Jorgensen S.L."/>
            <person name="Zaremba-Niedzwiedzka K."/>
            <person name="Martijn J."/>
            <person name="Lind A.E."/>
            <person name="van Eijk R."/>
            <person name="Schleper C."/>
            <person name="Guy L."/>
            <person name="Ettema T.J."/>
        </authorList>
    </citation>
    <scope>NUCLEOTIDE SEQUENCE</scope>
</reference>
<proteinExistence type="predicted"/>
<evidence type="ECO:0000313" key="1">
    <source>
        <dbReference type="EMBL" id="KKN26847.1"/>
    </source>
</evidence>
<organism evidence="1">
    <name type="scientific">marine sediment metagenome</name>
    <dbReference type="NCBI Taxonomy" id="412755"/>
    <lineage>
        <taxon>unclassified sequences</taxon>
        <taxon>metagenomes</taxon>
        <taxon>ecological metagenomes</taxon>
    </lineage>
</organism>
<dbReference type="AlphaFoldDB" id="A0A0F9PQF5"/>
<gene>
    <name evidence="1" type="ORF">LCGC14_0870520</name>
</gene>
<sequence length="53" mass="5983">MNLKDIKNTPKSERKSIVLSVRVTPKGLEFLKANQISASKIFDCAMKELGFKE</sequence>
<accession>A0A0F9PQF5</accession>